<evidence type="ECO:0000313" key="8">
    <source>
        <dbReference type="EMBL" id="ORY72208.1"/>
    </source>
</evidence>
<reference evidence="8 9" key="1">
    <citation type="submission" date="2016-07" db="EMBL/GenBank/DDBJ databases">
        <title>Pervasive Adenine N6-methylation of Active Genes in Fungi.</title>
        <authorList>
            <consortium name="DOE Joint Genome Institute"/>
            <person name="Mondo S.J."/>
            <person name="Dannebaum R.O."/>
            <person name="Kuo R.C."/>
            <person name="Labutti K."/>
            <person name="Haridas S."/>
            <person name="Kuo A."/>
            <person name="Salamov A."/>
            <person name="Ahrendt S.R."/>
            <person name="Lipzen A."/>
            <person name="Sullivan W."/>
            <person name="Andreopoulos W.B."/>
            <person name="Clum A."/>
            <person name="Lindquist E."/>
            <person name="Daum C."/>
            <person name="Ramamoorthy G.K."/>
            <person name="Gryganskyi A."/>
            <person name="Culley D."/>
            <person name="Magnuson J.K."/>
            <person name="James T.Y."/>
            <person name="O'Malley M.A."/>
            <person name="Stajich J.E."/>
            <person name="Spatafora J.W."/>
            <person name="Visel A."/>
            <person name="Grigoriev I.V."/>
        </authorList>
    </citation>
    <scope>NUCLEOTIDE SEQUENCE [LARGE SCALE GENOMIC DNA]</scope>
    <source>
        <strain evidence="8 9">62-1032</strain>
    </source>
</reference>
<evidence type="ECO:0000256" key="3">
    <source>
        <dbReference type="ARBA" id="ARBA00007321"/>
    </source>
</evidence>
<evidence type="ECO:0000256" key="7">
    <source>
        <dbReference type="SAM" id="MobiDB-lite"/>
    </source>
</evidence>
<dbReference type="GO" id="GO:0005634">
    <property type="term" value="C:nucleus"/>
    <property type="evidence" value="ECO:0007669"/>
    <property type="project" value="UniProtKB-SubCell"/>
</dbReference>
<dbReference type="Proteomes" id="UP000193467">
    <property type="component" value="Unassembled WGS sequence"/>
</dbReference>
<protein>
    <recommendedName>
        <fullName evidence="10">Cenp-O kinetochore centromere component-domain-containing protein</fullName>
    </recommendedName>
</protein>
<evidence type="ECO:0008006" key="10">
    <source>
        <dbReference type="Google" id="ProtNLM"/>
    </source>
</evidence>
<keyword evidence="6" id="KW-0137">Centromere</keyword>
<dbReference type="STRING" id="106004.A0A1Y2EL28"/>
<dbReference type="EMBL" id="MCGR01000053">
    <property type="protein sequence ID" value="ORY72208.1"/>
    <property type="molecule type" value="Genomic_DNA"/>
</dbReference>
<dbReference type="PANTHER" id="PTHR14582">
    <property type="entry name" value="INNER KINETOCHORE SUBUNIT MAL2"/>
    <property type="match status" value="1"/>
</dbReference>
<keyword evidence="4" id="KW-0158">Chromosome</keyword>
<dbReference type="GO" id="GO:0031511">
    <property type="term" value="C:Mis6-Sim4 complex"/>
    <property type="evidence" value="ECO:0007669"/>
    <property type="project" value="TreeGrafter"/>
</dbReference>
<name>A0A1Y2EL28_9BASI</name>
<sequence>MSTVASASQSESLDSLRQRAAALRAQLAQLRASQPPAPPIAPLPSLTSLRPLPTHSSSSSSHLTTTLPGSNPAETELHATQELARKYRITGRSAFPVELARGVRAKREALEREKKEVAEKGKGKGKQRDVDEPERERQFVKKGVAVRLETFYEGRYYEPYYLVFAPQSDSTPIAEFSSNAEKPPPLQIVHHSIPHWLPLKELSQKYLRVGICGEEDEPAEDDGAELSSRKAVQPDLDLFLTRLLVFLNAHLSRREQLISLRSAYSLSNFTSMDFRIFASESNDRIVVEWDLASPSEEDEEDEEGRTERIVVVQMAFLDLRRSLLATQRSDGMGGSLLVRYVERKPASGEPPLQIVLEELTAQVLKDPKEGRSMLKVIKELVDETTSEGWSAEAD</sequence>
<feature type="region of interest" description="Disordered" evidence="7">
    <location>
        <begin position="110"/>
        <end position="137"/>
    </location>
</feature>
<accession>A0A1Y2EL28</accession>
<dbReference type="InterPro" id="IPR018464">
    <property type="entry name" value="CENP-O"/>
</dbReference>
<evidence type="ECO:0000256" key="1">
    <source>
        <dbReference type="ARBA" id="ARBA00004123"/>
    </source>
</evidence>
<feature type="compositionally biased region" description="Low complexity" evidence="7">
    <location>
        <begin position="43"/>
        <end position="68"/>
    </location>
</feature>
<dbReference type="AlphaFoldDB" id="A0A1Y2EL28"/>
<comment type="caution">
    <text evidence="8">The sequence shown here is derived from an EMBL/GenBank/DDBJ whole genome shotgun (WGS) entry which is preliminary data.</text>
</comment>
<proteinExistence type="inferred from homology"/>
<gene>
    <name evidence="8" type="ORF">BCR35DRAFT_354448</name>
</gene>
<evidence type="ECO:0000256" key="2">
    <source>
        <dbReference type="ARBA" id="ARBA00004584"/>
    </source>
</evidence>
<keyword evidence="9" id="KW-1185">Reference proteome</keyword>
<feature type="region of interest" description="Disordered" evidence="7">
    <location>
        <begin position="27"/>
        <end position="78"/>
    </location>
</feature>
<comment type="subcellular location">
    <subcellularLocation>
        <location evidence="2">Chromosome</location>
        <location evidence="2">Centromere</location>
    </subcellularLocation>
    <subcellularLocation>
        <location evidence="1">Nucleus</location>
    </subcellularLocation>
</comment>
<dbReference type="Pfam" id="PF09496">
    <property type="entry name" value="CENP-O"/>
    <property type="match status" value="1"/>
</dbReference>
<evidence type="ECO:0000256" key="6">
    <source>
        <dbReference type="ARBA" id="ARBA00023328"/>
    </source>
</evidence>
<keyword evidence="5" id="KW-0539">Nucleus</keyword>
<dbReference type="CDD" id="cd23835">
    <property type="entry name" value="DRWD-N_CENP-O"/>
    <property type="match status" value="1"/>
</dbReference>
<comment type="similarity">
    <text evidence="3">Belongs to the CENP-O/MCM21 family.</text>
</comment>
<dbReference type="PANTHER" id="PTHR14582:SF1">
    <property type="entry name" value="CENTROMERE PROTEIN O"/>
    <property type="match status" value="1"/>
</dbReference>
<dbReference type="OrthoDB" id="514248at2759"/>
<evidence type="ECO:0000256" key="5">
    <source>
        <dbReference type="ARBA" id="ARBA00023242"/>
    </source>
</evidence>
<evidence type="ECO:0000313" key="9">
    <source>
        <dbReference type="Proteomes" id="UP000193467"/>
    </source>
</evidence>
<dbReference type="InParanoid" id="A0A1Y2EL28"/>
<evidence type="ECO:0000256" key="4">
    <source>
        <dbReference type="ARBA" id="ARBA00022454"/>
    </source>
</evidence>
<organism evidence="8 9">
    <name type="scientific">Leucosporidium creatinivorum</name>
    <dbReference type="NCBI Taxonomy" id="106004"/>
    <lineage>
        <taxon>Eukaryota</taxon>
        <taxon>Fungi</taxon>
        <taxon>Dikarya</taxon>
        <taxon>Basidiomycota</taxon>
        <taxon>Pucciniomycotina</taxon>
        <taxon>Microbotryomycetes</taxon>
        <taxon>Leucosporidiales</taxon>
        <taxon>Leucosporidium</taxon>
    </lineage>
</organism>